<dbReference type="EMBL" id="SGKU01000043">
    <property type="protein sequence ID" value="NFA43587.1"/>
    <property type="molecule type" value="Genomic_DNA"/>
</dbReference>
<feature type="transmembrane region" description="Helical" evidence="7">
    <location>
        <begin position="245"/>
        <end position="271"/>
    </location>
</feature>
<comment type="caution">
    <text evidence="8">The sequence shown here is derived from an EMBL/GenBank/DDBJ whole genome shotgun (WGS) entry which is preliminary data.</text>
</comment>
<dbReference type="Proteomes" id="UP000473681">
    <property type="component" value="Unassembled WGS sequence"/>
</dbReference>
<feature type="transmembrane region" description="Helical" evidence="7">
    <location>
        <begin position="137"/>
        <end position="157"/>
    </location>
</feature>
<evidence type="ECO:0000256" key="7">
    <source>
        <dbReference type="SAM" id="Phobius"/>
    </source>
</evidence>
<name>A0A0L9YAZ9_CLOBO</name>
<dbReference type="CDD" id="cd13134">
    <property type="entry name" value="MATE_like_8"/>
    <property type="match status" value="1"/>
</dbReference>
<evidence type="ECO:0000256" key="4">
    <source>
        <dbReference type="ARBA" id="ARBA00022692"/>
    </source>
</evidence>
<dbReference type="Proteomes" id="UP000472355">
    <property type="component" value="Unassembled WGS sequence"/>
</dbReference>
<evidence type="ECO:0000313" key="10">
    <source>
        <dbReference type="EMBL" id="NFN35675.1"/>
    </source>
</evidence>
<dbReference type="NCBIfam" id="TIGR00797">
    <property type="entry name" value="matE"/>
    <property type="match status" value="1"/>
</dbReference>
<keyword evidence="4 7" id="KW-0812">Transmembrane</keyword>
<dbReference type="InterPro" id="IPR047135">
    <property type="entry name" value="YsiQ"/>
</dbReference>
<evidence type="ECO:0000256" key="2">
    <source>
        <dbReference type="ARBA" id="ARBA00022448"/>
    </source>
</evidence>
<evidence type="ECO:0000256" key="6">
    <source>
        <dbReference type="ARBA" id="ARBA00023136"/>
    </source>
</evidence>
<comment type="subcellular location">
    <subcellularLocation>
        <location evidence="1">Cell membrane</location>
        <topology evidence="1">Multi-pass membrane protein</topology>
    </subcellularLocation>
</comment>
<keyword evidence="2" id="KW-0813">Transport</keyword>
<evidence type="ECO:0000256" key="5">
    <source>
        <dbReference type="ARBA" id="ARBA00022989"/>
    </source>
</evidence>
<feature type="transmembrane region" description="Helical" evidence="7">
    <location>
        <begin position="52"/>
        <end position="75"/>
    </location>
</feature>
<dbReference type="PANTHER" id="PTHR42925:SF2">
    <property type="entry name" value="NA+ DRIVEN MULTIDRUG EFFLUX PUMP"/>
    <property type="match status" value="1"/>
</dbReference>
<dbReference type="Pfam" id="PF01554">
    <property type="entry name" value="MatE"/>
    <property type="match status" value="2"/>
</dbReference>
<dbReference type="EMBL" id="SWVK01000014">
    <property type="protein sequence ID" value="NFN35675.1"/>
    <property type="molecule type" value="Genomic_DNA"/>
</dbReference>
<reference evidence="8 11" key="1">
    <citation type="submission" date="2019-02" db="EMBL/GenBank/DDBJ databases">
        <title>Genome sequencing of Clostridium botulinum clinical isolates.</title>
        <authorList>
            <person name="Brunt J."/>
            <person name="Van Vliet A.H.M."/>
            <person name="Stringer S.C."/>
            <person name="Grant K.A."/>
            <person name="Carter A.C."/>
            <person name="Peck M.W."/>
        </authorList>
    </citation>
    <scope>NUCLEOTIDE SEQUENCE [LARGE SCALE GENOMIC DNA]</scope>
    <source>
        <strain evidence="8 11">H113700579</strain>
    </source>
</reference>
<accession>A0A0L9YAZ9</accession>
<feature type="transmembrane region" description="Helical" evidence="7">
    <location>
        <begin position="21"/>
        <end position="40"/>
    </location>
</feature>
<feature type="transmembrane region" description="Helical" evidence="7">
    <location>
        <begin position="202"/>
        <end position="224"/>
    </location>
</feature>
<dbReference type="GO" id="GO:0015297">
    <property type="term" value="F:antiporter activity"/>
    <property type="evidence" value="ECO:0007669"/>
    <property type="project" value="InterPro"/>
</dbReference>
<feature type="transmembrane region" description="Helical" evidence="7">
    <location>
        <begin position="169"/>
        <end position="190"/>
    </location>
</feature>
<reference evidence="12 13" key="2">
    <citation type="submission" date="2019-04" db="EMBL/GenBank/DDBJ databases">
        <title>Genome sequencing of Clostridium botulinum Groups I-IV and Clostridium butyricum.</title>
        <authorList>
            <person name="Brunt J."/>
            <person name="Van Vliet A.H.M."/>
            <person name="Stringer S.C."/>
            <person name="Carter A.T."/>
            <person name="Peck M.W."/>
        </authorList>
    </citation>
    <scope>NUCLEOTIDE SEQUENCE [LARGE SCALE GENOMIC DNA]</scope>
    <source>
        <strain evidence="9 13">1605</strain>
        <strain evidence="10 12">CB-K-33E</strain>
    </source>
</reference>
<keyword evidence="3" id="KW-1003">Cell membrane</keyword>
<dbReference type="InterPro" id="IPR048279">
    <property type="entry name" value="MdtK-like"/>
</dbReference>
<feature type="transmembrane region" description="Helical" evidence="7">
    <location>
        <begin position="358"/>
        <end position="375"/>
    </location>
</feature>
<evidence type="ECO:0000256" key="3">
    <source>
        <dbReference type="ARBA" id="ARBA00022475"/>
    </source>
</evidence>
<feature type="transmembrane region" description="Helical" evidence="7">
    <location>
        <begin position="424"/>
        <end position="442"/>
    </location>
</feature>
<dbReference type="OrthoDB" id="9780160at2"/>
<dbReference type="InterPro" id="IPR002528">
    <property type="entry name" value="MATE_fam"/>
</dbReference>
<dbReference type="AlphaFoldDB" id="A0A0L9YAZ9"/>
<dbReference type="RefSeq" id="WP_012451028.1">
    <property type="nucleotide sequence ID" value="NZ_CP010520.1"/>
</dbReference>
<keyword evidence="6 7" id="KW-0472">Membrane</keyword>
<dbReference type="GO" id="GO:0042910">
    <property type="term" value="F:xenobiotic transmembrane transporter activity"/>
    <property type="evidence" value="ECO:0007669"/>
    <property type="project" value="InterPro"/>
</dbReference>
<feature type="transmembrane region" description="Helical" evidence="7">
    <location>
        <begin position="396"/>
        <end position="418"/>
    </location>
</feature>
<gene>
    <name evidence="8" type="ORF">EXM65_13600</name>
    <name evidence="9" type="ORF">FC774_14170</name>
    <name evidence="10" type="ORF">FDB51_11180</name>
</gene>
<dbReference type="Proteomes" id="UP000476820">
    <property type="component" value="Unassembled WGS sequence"/>
</dbReference>
<proteinExistence type="predicted"/>
<feature type="transmembrane region" description="Helical" evidence="7">
    <location>
        <begin position="325"/>
        <end position="346"/>
    </location>
</feature>
<dbReference type="EMBL" id="SWOV01000046">
    <property type="protein sequence ID" value="NFF88996.1"/>
    <property type="molecule type" value="Genomic_DNA"/>
</dbReference>
<keyword evidence="5 7" id="KW-1133">Transmembrane helix</keyword>
<dbReference type="PANTHER" id="PTHR42925">
    <property type="entry name" value="MULTIDRUG AND TOXIN EFFLUX PROTEIN MATE FAMILY"/>
    <property type="match status" value="1"/>
</dbReference>
<evidence type="ECO:0000313" key="13">
    <source>
        <dbReference type="Proteomes" id="UP000476820"/>
    </source>
</evidence>
<evidence type="ECO:0000313" key="11">
    <source>
        <dbReference type="Proteomes" id="UP000472355"/>
    </source>
</evidence>
<sequence>MTITKQLTNIVEDKVFLRKTIAIAIPVTIQALLNTTLNLIDTMMIGQLGETTIAAVGLANKVFFVFTLLLFGIVSGSSILTAQYWGKKDIKNIRKVLGISLIIGLFGAIIFVIPSLICPNIVMRIFTPNESTIGIGVAYLSIVALSYPLTAITNAYISLLRAVNEVKAPVVISLFSILINAILNYTLIFGHFGFPALGVQGAAIGTLIARIIECISVLSIVYLKNGPAAARLKELVAFDKTFIKMFFITVSPVIANEFMWGLGVTIYSLVYGRMGDGAVAAITITQTVEQIAVVIFQGISAATAVILGNELGANKLKKADIHAKYLLILQFIATLVIGVICILTRWPLIHLFTVTEAVAVDISKCLIVFVLYLPFKMFNLVNITGVLRSGGDTKSGLILDTTGVWLIGIPLAYLGGIFLSLPIYWVYVLVLAEEIYKFVLSFKRYKQKKWLKNIVEV</sequence>
<feature type="transmembrane region" description="Helical" evidence="7">
    <location>
        <begin position="291"/>
        <end position="313"/>
    </location>
</feature>
<dbReference type="GO" id="GO:0005886">
    <property type="term" value="C:plasma membrane"/>
    <property type="evidence" value="ECO:0007669"/>
    <property type="project" value="UniProtKB-SubCell"/>
</dbReference>
<feature type="transmembrane region" description="Helical" evidence="7">
    <location>
        <begin position="96"/>
        <end position="117"/>
    </location>
</feature>
<dbReference type="PIRSF" id="PIRSF006603">
    <property type="entry name" value="DinF"/>
    <property type="match status" value="1"/>
</dbReference>
<organism evidence="8 11">
    <name type="scientific">Clostridium botulinum</name>
    <dbReference type="NCBI Taxonomy" id="1491"/>
    <lineage>
        <taxon>Bacteria</taxon>
        <taxon>Bacillati</taxon>
        <taxon>Bacillota</taxon>
        <taxon>Clostridia</taxon>
        <taxon>Eubacteriales</taxon>
        <taxon>Clostridiaceae</taxon>
        <taxon>Clostridium</taxon>
    </lineage>
</organism>
<evidence type="ECO:0000313" key="12">
    <source>
        <dbReference type="Proteomes" id="UP000473681"/>
    </source>
</evidence>
<evidence type="ECO:0000313" key="8">
    <source>
        <dbReference type="EMBL" id="NFA43587.1"/>
    </source>
</evidence>
<protein>
    <submittedName>
        <fullName evidence="8">MATE family efflux transporter</fullName>
    </submittedName>
</protein>
<evidence type="ECO:0000256" key="1">
    <source>
        <dbReference type="ARBA" id="ARBA00004651"/>
    </source>
</evidence>
<evidence type="ECO:0000313" key="9">
    <source>
        <dbReference type="EMBL" id="NFF88996.1"/>
    </source>
</evidence>